<accession>A0A026WAN8</accession>
<sequence>RSSSADDTSTSAFSLQPASLPRRRSTRIGDRHLHNVPDALELTRQSRRRGSTSAEDATILLPMATTTWANRTRDSPGCVAHRDACTRNMIAVIAT</sequence>
<dbReference type="EMBL" id="KK107321">
    <property type="protein sequence ID" value="EZA52736.1"/>
    <property type="molecule type" value="Genomic_DNA"/>
</dbReference>
<protein>
    <submittedName>
        <fullName evidence="2">Uncharacterized protein</fullName>
    </submittedName>
</protein>
<feature type="non-terminal residue" evidence="2">
    <location>
        <position position="1"/>
    </location>
</feature>
<keyword evidence="3" id="KW-1185">Reference proteome</keyword>
<feature type="compositionally biased region" description="Low complexity" evidence="1">
    <location>
        <begin position="1"/>
        <end position="12"/>
    </location>
</feature>
<name>A0A026WAN8_OOCBI</name>
<evidence type="ECO:0000313" key="3">
    <source>
        <dbReference type="Proteomes" id="UP000053097"/>
    </source>
</evidence>
<feature type="region of interest" description="Disordered" evidence="1">
    <location>
        <begin position="1"/>
        <end position="55"/>
    </location>
</feature>
<evidence type="ECO:0000313" key="2">
    <source>
        <dbReference type="EMBL" id="EZA52736.1"/>
    </source>
</evidence>
<organism evidence="2 3">
    <name type="scientific">Ooceraea biroi</name>
    <name type="common">Clonal raider ant</name>
    <name type="synonym">Cerapachys biroi</name>
    <dbReference type="NCBI Taxonomy" id="2015173"/>
    <lineage>
        <taxon>Eukaryota</taxon>
        <taxon>Metazoa</taxon>
        <taxon>Ecdysozoa</taxon>
        <taxon>Arthropoda</taxon>
        <taxon>Hexapoda</taxon>
        <taxon>Insecta</taxon>
        <taxon>Pterygota</taxon>
        <taxon>Neoptera</taxon>
        <taxon>Endopterygota</taxon>
        <taxon>Hymenoptera</taxon>
        <taxon>Apocrita</taxon>
        <taxon>Aculeata</taxon>
        <taxon>Formicoidea</taxon>
        <taxon>Formicidae</taxon>
        <taxon>Dorylinae</taxon>
        <taxon>Ooceraea</taxon>
    </lineage>
</organism>
<reference evidence="2 3" key="1">
    <citation type="journal article" date="2014" name="Curr. Biol.">
        <title>The genome of the clonal raider ant Cerapachys biroi.</title>
        <authorList>
            <person name="Oxley P.R."/>
            <person name="Ji L."/>
            <person name="Fetter-Pruneda I."/>
            <person name="McKenzie S.K."/>
            <person name="Li C."/>
            <person name="Hu H."/>
            <person name="Zhang G."/>
            <person name="Kronauer D.J."/>
        </authorList>
    </citation>
    <scope>NUCLEOTIDE SEQUENCE [LARGE SCALE GENOMIC DNA]</scope>
</reference>
<gene>
    <name evidence="2" type="ORF">X777_07117</name>
</gene>
<dbReference type="AlphaFoldDB" id="A0A026WAN8"/>
<dbReference type="Proteomes" id="UP000053097">
    <property type="component" value="Unassembled WGS sequence"/>
</dbReference>
<evidence type="ECO:0000256" key="1">
    <source>
        <dbReference type="SAM" id="MobiDB-lite"/>
    </source>
</evidence>
<proteinExistence type="predicted"/>